<protein>
    <recommendedName>
        <fullName evidence="2">VOC domain-containing protein</fullName>
    </recommendedName>
</protein>
<reference evidence="3" key="1">
    <citation type="journal article" date="2014" name="Int. J. Syst. Evol. Microbiol.">
        <title>Complete genome sequence of Corynebacterium casei LMG S-19264T (=DSM 44701T), isolated from a smear-ripened cheese.</title>
        <authorList>
            <consortium name="US DOE Joint Genome Institute (JGI-PGF)"/>
            <person name="Walter F."/>
            <person name="Albersmeier A."/>
            <person name="Kalinowski J."/>
            <person name="Ruckert C."/>
        </authorList>
    </citation>
    <scope>NUCLEOTIDE SEQUENCE</scope>
    <source>
        <strain evidence="3">CGMCC 4.7110</strain>
    </source>
</reference>
<dbReference type="InterPro" id="IPR004360">
    <property type="entry name" value="Glyas_Fos-R_dOase_dom"/>
</dbReference>
<proteinExistence type="predicted"/>
<dbReference type="InterPro" id="IPR029068">
    <property type="entry name" value="Glyas_Bleomycin-R_OHBP_Dase"/>
</dbReference>
<organism evidence="3 4">
    <name type="scientific">Streptomyces fuscichromogenes</name>
    <dbReference type="NCBI Taxonomy" id="1324013"/>
    <lineage>
        <taxon>Bacteria</taxon>
        <taxon>Bacillati</taxon>
        <taxon>Actinomycetota</taxon>
        <taxon>Actinomycetes</taxon>
        <taxon>Kitasatosporales</taxon>
        <taxon>Streptomycetaceae</taxon>
        <taxon>Streptomyces</taxon>
    </lineage>
</organism>
<sequence length="312" mass="35023">MKKQVKVTGDHGLGQMVHVVHMSEDAQELREFYERVFGAFVYMGVDEPNYLPVEDRYATLLMIGDLCIETMAPRMPADPALPVGRFYTKFGRHLHSVGYKVDDLPGLTSRLLEKGIYVGRPGGGRLAAADPETLYCFPSPRDTAGLLVELSRLDMPKDPRDLETWSSLARMWRDHPLSIERFSYVILGVTDLEAAVKTYVDVFQAIPVARGTDHDLRADYQTLQLGDCLLQIAQPQAAESALGRHVTRWGNMIYGLRFLVRNIDSAEAWLNRNKVRTTRLRDSLIVSDAEDCFGVPVFLSSEGIEKDPFAAC</sequence>
<name>A0A918CPE9_9ACTN</name>
<evidence type="ECO:0000313" key="3">
    <source>
        <dbReference type="EMBL" id="GGM98146.1"/>
    </source>
</evidence>
<evidence type="ECO:0000259" key="2">
    <source>
        <dbReference type="PROSITE" id="PS51819"/>
    </source>
</evidence>
<dbReference type="PANTHER" id="PTHR43048">
    <property type="entry name" value="METHYLMALONYL-COA EPIMERASE"/>
    <property type="match status" value="1"/>
</dbReference>
<keyword evidence="1" id="KW-0479">Metal-binding</keyword>
<dbReference type="PROSITE" id="PS51819">
    <property type="entry name" value="VOC"/>
    <property type="match status" value="1"/>
</dbReference>
<dbReference type="RefSeq" id="WP_189262131.1">
    <property type="nucleotide sequence ID" value="NZ_BMML01000003.1"/>
</dbReference>
<dbReference type="InterPro" id="IPR051785">
    <property type="entry name" value="MMCE/EMCE_epimerase"/>
</dbReference>
<feature type="domain" description="VOC" evidence="2">
    <location>
        <begin position="15"/>
        <end position="153"/>
    </location>
</feature>
<dbReference type="PANTHER" id="PTHR43048:SF3">
    <property type="entry name" value="METHYLMALONYL-COA EPIMERASE, MITOCHONDRIAL"/>
    <property type="match status" value="1"/>
</dbReference>
<dbReference type="GO" id="GO:0046491">
    <property type="term" value="P:L-methylmalonyl-CoA metabolic process"/>
    <property type="evidence" value="ECO:0007669"/>
    <property type="project" value="TreeGrafter"/>
</dbReference>
<dbReference type="InterPro" id="IPR037523">
    <property type="entry name" value="VOC_core"/>
</dbReference>
<evidence type="ECO:0000256" key="1">
    <source>
        <dbReference type="ARBA" id="ARBA00022723"/>
    </source>
</evidence>
<gene>
    <name evidence="3" type="ORF">GCM10011578_018870</name>
</gene>
<dbReference type="GO" id="GO:0004493">
    <property type="term" value="F:methylmalonyl-CoA epimerase activity"/>
    <property type="evidence" value="ECO:0007669"/>
    <property type="project" value="TreeGrafter"/>
</dbReference>
<reference evidence="3" key="2">
    <citation type="submission" date="2020-09" db="EMBL/GenBank/DDBJ databases">
        <authorList>
            <person name="Sun Q."/>
            <person name="Zhou Y."/>
        </authorList>
    </citation>
    <scope>NUCLEOTIDE SEQUENCE</scope>
    <source>
        <strain evidence="3">CGMCC 4.7110</strain>
    </source>
</reference>
<dbReference type="Gene3D" id="3.10.180.10">
    <property type="entry name" value="2,3-Dihydroxybiphenyl 1,2-Dioxygenase, domain 1"/>
    <property type="match status" value="2"/>
</dbReference>
<dbReference type="SUPFAM" id="SSF54593">
    <property type="entry name" value="Glyoxalase/Bleomycin resistance protein/Dihydroxybiphenyl dioxygenase"/>
    <property type="match status" value="2"/>
</dbReference>
<dbReference type="Proteomes" id="UP000653411">
    <property type="component" value="Unassembled WGS sequence"/>
</dbReference>
<dbReference type="Pfam" id="PF00903">
    <property type="entry name" value="Glyoxalase"/>
    <property type="match status" value="2"/>
</dbReference>
<dbReference type="EMBL" id="BMML01000003">
    <property type="protein sequence ID" value="GGM98146.1"/>
    <property type="molecule type" value="Genomic_DNA"/>
</dbReference>
<dbReference type="GO" id="GO:0046872">
    <property type="term" value="F:metal ion binding"/>
    <property type="evidence" value="ECO:0007669"/>
    <property type="project" value="UniProtKB-KW"/>
</dbReference>
<dbReference type="AlphaFoldDB" id="A0A918CPE9"/>
<comment type="caution">
    <text evidence="3">The sequence shown here is derived from an EMBL/GenBank/DDBJ whole genome shotgun (WGS) entry which is preliminary data.</text>
</comment>
<evidence type="ECO:0000313" key="4">
    <source>
        <dbReference type="Proteomes" id="UP000653411"/>
    </source>
</evidence>
<accession>A0A918CPE9</accession>
<keyword evidence="4" id="KW-1185">Reference proteome</keyword>